<dbReference type="InterPro" id="IPR058923">
    <property type="entry name" value="RCC1-like_dom"/>
</dbReference>
<dbReference type="Pfam" id="PF25390">
    <property type="entry name" value="WD40_RLD"/>
    <property type="match status" value="1"/>
</dbReference>
<dbReference type="InterPro" id="IPR051210">
    <property type="entry name" value="Ub_ligase/GEF_domain"/>
</dbReference>
<dbReference type="PROSITE" id="PS50012">
    <property type="entry name" value="RCC1_3"/>
    <property type="match status" value="6"/>
</dbReference>
<dbReference type="SUPFAM" id="SSF50985">
    <property type="entry name" value="RCC1/BLIP-II"/>
    <property type="match status" value="2"/>
</dbReference>
<dbReference type="AlphaFoldDB" id="A0AAD5Z6K4"/>
<keyword evidence="5" id="KW-1185">Reference proteome</keyword>
<dbReference type="PANTHER" id="PTHR22870">
    <property type="entry name" value="REGULATOR OF CHROMOSOME CONDENSATION"/>
    <property type="match status" value="1"/>
</dbReference>
<evidence type="ECO:0000313" key="4">
    <source>
        <dbReference type="EMBL" id="KAJ3687820.1"/>
    </source>
</evidence>
<feature type="repeat" description="RCC1" evidence="2">
    <location>
        <begin position="170"/>
        <end position="221"/>
    </location>
</feature>
<reference evidence="4 5" key="1">
    <citation type="journal article" date="2022" name="Cell">
        <title>Repeat-based holocentromeres influence genome architecture and karyotype evolution.</title>
        <authorList>
            <person name="Hofstatter P.G."/>
            <person name="Thangavel G."/>
            <person name="Lux T."/>
            <person name="Neumann P."/>
            <person name="Vondrak T."/>
            <person name="Novak P."/>
            <person name="Zhang M."/>
            <person name="Costa L."/>
            <person name="Castellani M."/>
            <person name="Scott A."/>
            <person name="Toegelov H."/>
            <person name="Fuchs J."/>
            <person name="Mata-Sucre Y."/>
            <person name="Dias Y."/>
            <person name="Vanzela A.L.L."/>
            <person name="Huettel B."/>
            <person name="Almeida C.C.S."/>
            <person name="Simkova H."/>
            <person name="Souza G."/>
            <person name="Pedrosa-Harand A."/>
            <person name="Macas J."/>
            <person name="Mayer K.F.X."/>
            <person name="Houben A."/>
            <person name="Marques A."/>
        </authorList>
    </citation>
    <scope>NUCLEOTIDE SEQUENCE [LARGE SCALE GENOMIC DNA]</scope>
    <source>
        <strain evidence="4">RhyTen1mFocal</strain>
    </source>
</reference>
<dbReference type="PROSITE" id="PS00626">
    <property type="entry name" value="RCC1_2"/>
    <property type="match status" value="1"/>
</dbReference>
<proteinExistence type="predicted"/>
<comment type="caution">
    <text evidence="4">The sequence shown here is derived from an EMBL/GenBank/DDBJ whole genome shotgun (WGS) entry which is preliminary data.</text>
</comment>
<feature type="repeat" description="RCC1" evidence="2">
    <location>
        <begin position="384"/>
        <end position="442"/>
    </location>
</feature>
<organism evidence="4 5">
    <name type="scientific">Rhynchospora tenuis</name>
    <dbReference type="NCBI Taxonomy" id="198213"/>
    <lineage>
        <taxon>Eukaryota</taxon>
        <taxon>Viridiplantae</taxon>
        <taxon>Streptophyta</taxon>
        <taxon>Embryophyta</taxon>
        <taxon>Tracheophyta</taxon>
        <taxon>Spermatophyta</taxon>
        <taxon>Magnoliopsida</taxon>
        <taxon>Liliopsida</taxon>
        <taxon>Poales</taxon>
        <taxon>Cyperaceae</taxon>
        <taxon>Cyperoideae</taxon>
        <taxon>Rhynchosporeae</taxon>
        <taxon>Rhynchospora</taxon>
    </lineage>
</organism>
<feature type="repeat" description="RCC1" evidence="2">
    <location>
        <begin position="120"/>
        <end position="169"/>
    </location>
</feature>
<feature type="repeat" description="RCC1" evidence="2">
    <location>
        <begin position="332"/>
        <end position="383"/>
    </location>
</feature>
<evidence type="ECO:0000313" key="5">
    <source>
        <dbReference type="Proteomes" id="UP001210211"/>
    </source>
</evidence>
<evidence type="ECO:0000256" key="2">
    <source>
        <dbReference type="PROSITE-ProRule" id="PRU00235"/>
    </source>
</evidence>
<name>A0AAD5Z6K4_9POAL</name>
<dbReference type="Proteomes" id="UP001210211">
    <property type="component" value="Unassembled WGS sequence"/>
</dbReference>
<dbReference type="PRINTS" id="PR00633">
    <property type="entry name" value="RCCNDNSATION"/>
</dbReference>
<protein>
    <recommendedName>
        <fullName evidence="3">RCC1-like domain-containing protein</fullName>
    </recommendedName>
</protein>
<dbReference type="InterPro" id="IPR009091">
    <property type="entry name" value="RCC1/BLIP-II"/>
</dbReference>
<feature type="repeat" description="RCC1" evidence="2">
    <location>
        <begin position="280"/>
        <end position="331"/>
    </location>
</feature>
<feature type="repeat" description="RCC1" evidence="2">
    <location>
        <begin position="222"/>
        <end position="279"/>
    </location>
</feature>
<keyword evidence="1" id="KW-0677">Repeat</keyword>
<evidence type="ECO:0000259" key="3">
    <source>
        <dbReference type="Pfam" id="PF25390"/>
    </source>
</evidence>
<dbReference type="EMBL" id="JAMRDG010000002">
    <property type="protein sequence ID" value="KAJ3687820.1"/>
    <property type="molecule type" value="Genomic_DNA"/>
</dbReference>
<sequence length="452" mass="47420">MALFLLRRHFATKSRSTIPTLYPLDPSSTSPSATFQLLSWGRGASGQLGDPLERDLRPYPSAVASFSLPLNSFHLSPTPGRLPSPPPAAIATGEAQAQASASVQLGISCGLFHSAIVVDGKVWIWGKGDGGRLGFGDEVSQFVPRLNPNLEGIESVALGGLHSAALSRSGEVFTWGYGGFGALGHSVYHRELHPRRVDGSWSGKVSHLATSGAHTAAVTDSGEVYTWGRDEGDGRLGLGAGGGPGEAGSMSVPSKVDALPVPVSAVACGGFFTMAITPDGELWSWGANSNFELGRGNNTSDWRPKPVSILQNTRIIQVACGGYHSLALSDDGKVYAWGHGGQGQLGQPTMQNQRVPVVIEALSAEKIVFIACGGSSSAAVSDAGKLFMWGNARDSQLGVPQLQDIQPVPVEVKFLTDNDEMGPHRVISCAIGASHAMCLVSRQPQMTLGKFL</sequence>
<accession>A0AAD5Z6K4</accession>
<feature type="domain" description="RCC1-like" evidence="3">
    <location>
        <begin position="36"/>
        <end position="438"/>
    </location>
</feature>
<gene>
    <name evidence="4" type="ORF">LUZ61_016984</name>
</gene>
<dbReference type="Gene3D" id="2.130.10.30">
    <property type="entry name" value="Regulator of chromosome condensation 1/beta-lactamase-inhibitor protein II"/>
    <property type="match status" value="2"/>
</dbReference>
<dbReference type="InterPro" id="IPR000408">
    <property type="entry name" value="Reg_chr_condens"/>
</dbReference>
<evidence type="ECO:0000256" key="1">
    <source>
        <dbReference type="ARBA" id="ARBA00022737"/>
    </source>
</evidence>
<dbReference type="PANTHER" id="PTHR22870:SF408">
    <property type="entry name" value="OS09G0560450 PROTEIN"/>
    <property type="match status" value="1"/>
</dbReference>